<dbReference type="Proteomes" id="UP001056384">
    <property type="component" value="Chromosome 5"/>
</dbReference>
<feature type="region of interest" description="Disordered" evidence="1">
    <location>
        <begin position="1"/>
        <end position="24"/>
    </location>
</feature>
<dbReference type="EMBL" id="CP099422">
    <property type="protein sequence ID" value="USW53469.1"/>
    <property type="molecule type" value="Genomic_DNA"/>
</dbReference>
<reference evidence="2" key="1">
    <citation type="submission" date="2022-06" db="EMBL/GenBank/DDBJ databases">
        <title>Complete genome sequences of two strains of the flax pathogen Septoria linicola.</title>
        <authorList>
            <person name="Lapalu N."/>
            <person name="Simon A."/>
            <person name="Demenou B."/>
            <person name="Paumier D."/>
            <person name="Guillot M.-P."/>
            <person name="Gout L."/>
            <person name="Valade R."/>
        </authorList>
    </citation>
    <scope>NUCLEOTIDE SEQUENCE</scope>
    <source>
        <strain evidence="2">SE15195</strain>
    </source>
</reference>
<feature type="region of interest" description="Disordered" evidence="1">
    <location>
        <begin position="84"/>
        <end position="107"/>
    </location>
</feature>
<organism evidence="2 3">
    <name type="scientific">Septoria linicola</name>
    <dbReference type="NCBI Taxonomy" id="215465"/>
    <lineage>
        <taxon>Eukaryota</taxon>
        <taxon>Fungi</taxon>
        <taxon>Dikarya</taxon>
        <taxon>Ascomycota</taxon>
        <taxon>Pezizomycotina</taxon>
        <taxon>Dothideomycetes</taxon>
        <taxon>Dothideomycetidae</taxon>
        <taxon>Mycosphaerellales</taxon>
        <taxon>Mycosphaerellaceae</taxon>
        <taxon>Septoria</taxon>
    </lineage>
</organism>
<name>A0A9Q9ARW4_9PEZI</name>
<protein>
    <submittedName>
        <fullName evidence="2">Uncharacterized protein</fullName>
    </submittedName>
</protein>
<evidence type="ECO:0000256" key="1">
    <source>
        <dbReference type="SAM" id="MobiDB-lite"/>
    </source>
</evidence>
<dbReference type="AlphaFoldDB" id="A0A9Q9ARW4"/>
<proteinExistence type="predicted"/>
<evidence type="ECO:0000313" key="2">
    <source>
        <dbReference type="EMBL" id="USW53469.1"/>
    </source>
</evidence>
<keyword evidence="3" id="KW-1185">Reference proteome</keyword>
<gene>
    <name evidence="2" type="ORF">Slin15195_G067880</name>
</gene>
<sequence>MEKASVPHPAKPAYRSAQPDDTRPAINLIKTQAKARCKGYLRPSKMDFSQDNTAALDAIDQKIIDLVKDNARISKDREALEAQLRGLHESDSEKQSKTEQLKHRIAEKKRVASIKQAGVRMLNREKEGLLGKD</sequence>
<evidence type="ECO:0000313" key="3">
    <source>
        <dbReference type="Proteomes" id="UP001056384"/>
    </source>
</evidence>
<accession>A0A9Q9ARW4</accession>